<dbReference type="InterPro" id="IPR011990">
    <property type="entry name" value="TPR-like_helical_dom_sf"/>
</dbReference>
<dbReference type="EMBL" id="CP111022">
    <property type="protein sequence ID" value="WAR18848.1"/>
    <property type="molecule type" value="Genomic_DNA"/>
</dbReference>
<dbReference type="SUPFAM" id="SSF81901">
    <property type="entry name" value="HCP-like"/>
    <property type="match status" value="3"/>
</dbReference>
<evidence type="ECO:0000256" key="2">
    <source>
        <dbReference type="SAM" id="MobiDB-lite"/>
    </source>
</evidence>
<name>A0ABY7FDP8_MYAAR</name>
<feature type="compositionally biased region" description="Polar residues" evidence="2">
    <location>
        <begin position="227"/>
        <end position="237"/>
    </location>
</feature>
<dbReference type="PANTHER" id="PTHR11102">
    <property type="entry name" value="SEL-1-LIKE PROTEIN"/>
    <property type="match status" value="1"/>
</dbReference>
<dbReference type="Pfam" id="PF08238">
    <property type="entry name" value="Sel1"/>
    <property type="match status" value="10"/>
</dbReference>
<dbReference type="PANTHER" id="PTHR11102:SF147">
    <property type="entry name" value="SEL1L ADAPTOR SUBUNIT OF ERAD E3 UBIQUITIN LIGASE"/>
    <property type="match status" value="1"/>
</dbReference>
<dbReference type="InterPro" id="IPR006597">
    <property type="entry name" value="Sel1-like"/>
</dbReference>
<dbReference type="Proteomes" id="UP001164746">
    <property type="component" value="Chromosome 11"/>
</dbReference>
<evidence type="ECO:0000313" key="5">
    <source>
        <dbReference type="Proteomes" id="UP001164746"/>
    </source>
</evidence>
<feature type="compositionally biased region" description="Basic and acidic residues" evidence="2">
    <location>
        <begin position="79"/>
        <end position="91"/>
    </location>
</feature>
<feature type="compositionally biased region" description="Polar residues" evidence="2">
    <location>
        <begin position="250"/>
        <end position="261"/>
    </location>
</feature>
<evidence type="ECO:0000256" key="3">
    <source>
        <dbReference type="SAM" id="SignalP"/>
    </source>
</evidence>
<dbReference type="InterPro" id="IPR050767">
    <property type="entry name" value="Sel1_AlgK"/>
</dbReference>
<gene>
    <name evidence="4" type="ORF">MAR_000686</name>
</gene>
<reference evidence="4" key="1">
    <citation type="submission" date="2022-11" db="EMBL/GenBank/DDBJ databases">
        <title>Centuries of genome instability and evolution in soft-shell clam transmissible cancer (bioRxiv).</title>
        <authorList>
            <person name="Hart S.F.M."/>
            <person name="Yonemitsu M.A."/>
            <person name="Giersch R.M."/>
            <person name="Beal B.F."/>
            <person name="Arriagada G."/>
            <person name="Davis B.W."/>
            <person name="Ostrander E.A."/>
            <person name="Goff S.P."/>
            <person name="Metzger M.J."/>
        </authorList>
    </citation>
    <scope>NUCLEOTIDE SEQUENCE</scope>
    <source>
        <strain evidence="4">MELC-2E11</strain>
        <tissue evidence="4">Siphon/mantle</tissue>
    </source>
</reference>
<feature type="region of interest" description="Disordered" evidence="2">
    <location>
        <begin position="206"/>
        <end position="275"/>
    </location>
</feature>
<proteinExistence type="inferred from homology"/>
<feature type="compositionally biased region" description="Polar residues" evidence="2">
    <location>
        <begin position="392"/>
        <end position="411"/>
    </location>
</feature>
<comment type="similarity">
    <text evidence="1">Belongs to the sel-1 family.</text>
</comment>
<evidence type="ECO:0000256" key="1">
    <source>
        <dbReference type="ARBA" id="ARBA00038101"/>
    </source>
</evidence>
<feature type="chain" id="PRO_5045661968" evidence="3">
    <location>
        <begin position="22"/>
        <end position="947"/>
    </location>
</feature>
<feature type="compositionally biased region" description="Basic and acidic residues" evidence="2">
    <location>
        <begin position="29"/>
        <end position="63"/>
    </location>
</feature>
<dbReference type="SMART" id="SM00671">
    <property type="entry name" value="SEL1"/>
    <property type="match status" value="10"/>
</dbReference>
<keyword evidence="3" id="KW-0732">Signal</keyword>
<organism evidence="4 5">
    <name type="scientific">Mya arenaria</name>
    <name type="common">Soft-shell clam</name>
    <dbReference type="NCBI Taxonomy" id="6604"/>
    <lineage>
        <taxon>Eukaryota</taxon>
        <taxon>Metazoa</taxon>
        <taxon>Spiralia</taxon>
        <taxon>Lophotrochozoa</taxon>
        <taxon>Mollusca</taxon>
        <taxon>Bivalvia</taxon>
        <taxon>Autobranchia</taxon>
        <taxon>Heteroconchia</taxon>
        <taxon>Euheterodonta</taxon>
        <taxon>Imparidentia</taxon>
        <taxon>Neoheterodontei</taxon>
        <taxon>Myida</taxon>
        <taxon>Myoidea</taxon>
        <taxon>Myidae</taxon>
        <taxon>Mya</taxon>
    </lineage>
</organism>
<dbReference type="Gene3D" id="1.25.40.10">
    <property type="entry name" value="Tetratricopeptide repeat domain"/>
    <property type="match status" value="3"/>
</dbReference>
<feature type="compositionally biased region" description="Acidic residues" evidence="2">
    <location>
        <begin position="206"/>
        <end position="224"/>
    </location>
</feature>
<accession>A0ABY7FDP8</accession>
<feature type="region of interest" description="Disordered" evidence="2">
    <location>
        <begin position="377"/>
        <end position="444"/>
    </location>
</feature>
<feature type="region of interest" description="Disordered" evidence="2">
    <location>
        <begin position="29"/>
        <end position="91"/>
    </location>
</feature>
<sequence>MGRFVFTSILFMVAVYGLAEADIHTQDKGNLESTKNDDDEGSHIHDLREKTLLKENPNLKESDLNFDDQSLSSKSQIDQGKDFEGGKKETVDIRNEKPDVMVFEEVGQKEESLVENMKRLSEKLKKEQEEGNLEQLIKDNFGGNDRSNVLMQDQGEQATSGTPDQGVMPEDLKLHVKDKGSISEQMLKMAEKQVSKESIDVLLEEIDDKEQDEDNDFPSDEALESLESVSIGKTESSSAEDESIHIGNTIPPQTEILSSRPTEPPMKGTRMESGQTTADKLMTTVKATPELGHSENKMTDTIVSTSNVKLTESVRATNKEQSTKQTYSGKDKKNYRLSKVKQTESETLKSTNTKENNNELTVNTVVNVNTPFTATESIKTSSTPVVERSETEPTGSMFETRTSTGKGQKTQNIHRDVKEQEDLRPLSTENVKAPRSPEAPPTALTPEALQRAHLESLKQRFAEKEEEETPEARQKQEEAQKYFEEGEKLINISYKKDYIQAYQYFQVAANKGHQRAKEYLGFGHLLGDYVTLDPAKALQIFGELSNKGSPKGQLVQMGYRYLSGIGVESKCETALTYYRKVATSVAENMSAGSPVVQRIRLHEQAESKDTSGSSLMDDDLLQYYEFLADKGDLQAQVILGQLYYQGGRGVPVNHEHYFLMAAESGNSNAMAFLGKMHSEGSPVVAQDSLVALEYFKKAANKGNPIGQCGQGIMYLYGGKGVRRDYKTAVKYFNLASQGGHVLAFYHLAQMHATGTGVIRNCHTAVELYKNVAERGQWSSMLMEAHDLYKQGRVDEALLKYTFLAELGYEVAQTNVAFILDQGESSLFDEKETYQRALLHWTRAASQGSTVARLKMGDYHYYGYGTDIDYETAATHYRLATEQQHNAQAMFNLGYMHENGLGLKQDVHLAKRFYDMASETSGEAYIPVTLALLKLGLFYGTDVFNKEG</sequence>
<feature type="compositionally biased region" description="Basic and acidic residues" evidence="2">
    <location>
        <begin position="413"/>
        <end position="424"/>
    </location>
</feature>
<feature type="compositionally biased region" description="Polar residues" evidence="2">
    <location>
        <begin position="67"/>
        <end position="78"/>
    </location>
</feature>
<protein>
    <submittedName>
        <fullName evidence="4">SE1L1-like protein</fullName>
    </submittedName>
</protein>
<keyword evidence="5" id="KW-1185">Reference proteome</keyword>
<feature type="signal peptide" evidence="3">
    <location>
        <begin position="1"/>
        <end position="21"/>
    </location>
</feature>
<evidence type="ECO:0000313" key="4">
    <source>
        <dbReference type="EMBL" id="WAR18848.1"/>
    </source>
</evidence>